<accession>Q1IZE2</accession>
<dbReference type="STRING" id="319795.Dgeo_1093"/>
<protein>
    <submittedName>
        <fullName evidence="1">Uncharacterized protein</fullName>
    </submittedName>
</protein>
<dbReference type="KEGG" id="dge:Dgeo_1093"/>
<dbReference type="Proteomes" id="UP000002431">
    <property type="component" value="Chromosome"/>
</dbReference>
<keyword evidence="2" id="KW-1185">Reference proteome</keyword>
<sequence length="111" mass="12145">MLVACGQQPWQRGDVLIENLLTVHNATVEVYIDGAKQRTLALAPNGHDTIGFGPQVGQSVCISMEAENSRIAYRFTVQKTYPYAYTTQVVEREGKVELITDSSAAVVSKCP</sequence>
<gene>
    <name evidence="1" type="ordered locus">Dgeo_1093</name>
</gene>
<dbReference type="AlphaFoldDB" id="Q1IZE2"/>
<organism evidence="1 2">
    <name type="scientific">Deinococcus geothermalis (strain DSM 11300 / CIP 105573 / AG-3a)</name>
    <dbReference type="NCBI Taxonomy" id="319795"/>
    <lineage>
        <taxon>Bacteria</taxon>
        <taxon>Thermotogati</taxon>
        <taxon>Deinococcota</taxon>
        <taxon>Deinococci</taxon>
        <taxon>Deinococcales</taxon>
        <taxon>Deinococcaceae</taxon>
        <taxon>Deinococcus</taxon>
    </lineage>
</organism>
<proteinExistence type="predicted"/>
<dbReference type="HOGENOM" id="CLU_2154220_0_0_0"/>
<evidence type="ECO:0000313" key="1">
    <source>
        <dbReference type="EMBL" id="ABF45392.1"/>
    </source>
</evidence>
<dbReference type="EMBL" id="CP000359">
    <property type="protein sequence ID" value="ABF45392.1"/>
    <property type="molecule type" value="Genomic_DNA"/>
</dbReference>
<name>Q1IZE2_DEIGD</name>
<reference evidence="1" key="1">
    <citation type="submission" date="2006-04" db="EMBL/GenBank/DDBJ databases">
        <title>Complete sequence of chromosome of Deinococcus geothermalis DSM 11300.</title>
        <authorList>
            <consortium name="US DOE Joint Genome Institute"/>
            <person name="Copeland A."/>
            <person name="Lucas S."/>
            <person name="Lapidus A."/>
            <person name="Barry K."/>
            <person name="Detter J.C."/>
            <person name="Glavina del Rio T."/>
            <person name="Hammon N."/>
            <person name="Israni S."/>
            <person name="Dalin E."/>
            <person name="Tice H."/>
            <person name="Pitluck S."/>
            <person name="Brettin T."/>
            <person name="Bruce D."/>
            <person name="Han C."/>
            <person name="Tapia R."/>
            <person name="Saunders E."/>
            <person name="Gilna P."/>
            <person name="Schmutz J."/>
            <person name="Larimer F."/>
            <person name="Land M."/>
            <person name="Hauser L."/>
            <person name="Kyrpides N."/>
            <person name="Kim E."/>
            <person name="Daly M.J."/>
            <person name="Fredrickson J.K."/>
            <person name="Makarova K.S."/>
            <person name="Gaidamakova E.K."/>
            <person name="Zhai M."/>
            <person name="Richardson P."/>
        </authorList>
    </citation>
    <scope>NUCLEOTIDE SEQUENCE</scope>
    <source>
        <strain evidence="1">DSM 11300</strain>
    </source>
</reference>
<evidence type="ECO:0000313" key="2">
    <source>
        <dbReference type="Proteomes" id="UP000002431"/>
    </source>
</evidence>